<dbReference type="GO" id="GO:0005938">
    <property type="term" value="C:cell cortex"/>
    <property type="evidence" value="ECO:0007669"/>
    <property type="project" value="TreeGrafter"/>
</dbReference>
<dbReference type="SMART" id="SM00028">
    <property type="entry name" value="TPR"/>
    <property type="match status" value="5"/>
</dbReference>
<dbReference type="PROSITE" id="PS50293">
    <property type="entry name" value="TPR_REGION"/>
    <property type="match status" value="3"/>
</dbReference>
<keyword evidence="8" id="KW-1185">Reference proteome</keyword>
<keyword evidence="5" id="KW-0812">Transmembrane</keyword>
<dbReference type="PROSITE" id="PS50005">
    <property type="entry name" value="TPR"/>
    <property type="match status" value="4"/>
</dbReference>
<feature type="repeat" description="TPR" evidence="4">
    <location>
        <begin position="573"/>
        <end position="606"/>
    </location>
</feature>
<dbReference type="Gene3D" id="3.40.50.300">
    <property type="entry name" value="P-loop containing nucleotide triphosphate hydrolases"/>
    <property type="match status" value="1"/>
</dbReference>
<dbReference type="Pfam" id="PF13424">
    <property type="entry name" value="TPR_12"/>
    <property type="match status" value="3"/>
</dbReference>
<dbReference type="PANTHER" id="PTHR45954">
    <property type="entry name" value="LD33695P"/>
    <property type="match status" value="1"/>
</dbReference>
<dbReference type="InterPro" id="IPR052386">
    <property type="entry name" value="GPSM"/>
</dbReference>
<dbReference type="SUPFAM" id="SSF48452">
    <property type="entry name" value="TPR-like"/>
    <property type="match status" value="1"/>
</dbReference>
<dbReference type="Pfam" id="PF00931">
    <property type="entry name" value="NB-ARC"/>
    <property type="match status" value="1"/>
</dbReference>
<dbReference type="Gene3D" id="1.10.10.10">
    <property type="entry name" value="Winged helix-like DNA-binding domain superfamily/Winged helix DNA-binding domain"/>
    <property type="match status" value="1"/>
</dbReference>
<dbReference type="InterPro" id="IPR002182">
    <property type="entry name" value="NB-ARC"/>
</dbReference>
<dbReference type="Proteomes" id="UP001328733">
    <property type="component" value="Unassembled WGS sequence"/>
</dbReference>
<dbReference type="InterPro" id="IPR019734">
    <property type="entry name" value="TPR_rpt"/>
</dbReference>
<feature type="repeat" description="TPR" evidence="4">
    <location>
        <begin position="613"/>
        <end position="646"/>
    </location>
</feature>
<dbReference type="EMBL" id="JBAFSM010000002">
    <property type="protein sequence ID" value="MEG3435778.1"/>
    <property type="molecule type" value="Genomic_DNA"/>
</dbReference>
<feature type="repeat" description="TPR" evidence="4">
    <location>
        <begin position="493"/>
        <end position="526"/>
    </location>
</feature>
<reference evidence="7 8" key="1">
    <citation type="submission" date="2024-01" db="EMBL/GenBank/DDBJ databases">
        <title>Genomic insights into the taxonomy and metabolism of the cyanobacterium Pannus brasiliensis CCIBt3594.</title>
        <authorList>
            <person name="Machado M."/>
            <person name="Botero N.B."/>
            <person name="Andreote A.P.D."/>
            <person name="Feitosa A.M.T."/>
            <person name="Popin R."/>
            <person name="Sivonen K."/>
            <person name="Fiore M.F."/>
        </authorList>
    </citation>
    <scope>NUCLEOTIDE SEQUENCE [LARGE SCALE GENOMIC DNA]</scope>
    <source>
        <strain evidence="7 8">CCIBt3594</strain>
    </source>
</reference>
<keyword evidence="5" id="KW-1133">Transmembrane helix</keyword>
<evidence type="ECO:0000256" key="2">
    <source>
        <dbReference type="ARBA" id="ARBA00022490"/>
    </source>
</evidence>
<keyword evidence="5" id="KW-0472">Membrane</keyword>
<keyword evidence="4" id="KW-0802">TPR repeat</keyword>
<proteinExistence type="predicted"/>
<dbReference type="InterPro" id="IPR036388">
    <property type="entry name" value="WH-like_DNA-bd_sf"/>
</dbReference>
<dbReference type="PRINTS" id="PR00364">
    <property type="entry name" value="DISEASERSIST"/>
</dbReference>
<sequence length="743" mass="85721">MNSEQDRSDIHLSGTAKDNAKMIQVGEMNANIINIGVPDEKLLQRLENPVSTGSGGIYKAGKPRKSLDYWQGRTEDIEIIHGWLRDKNVHLIGIEGIGGIGKSTLTTKIYEERIVVDPSGNEGEDLFPRRFWGEVGGAEGFSGLARDILRSFGYPVPEEEARLQDVLIQRLQSREHLIIIDNLETLFNADGSWNNSFYESFFTAWVEQGDTSTILVTTRERPRLPGVNHWHLLKGLKPSEGAALLTESKISGDLEDFSREVDGHPLLLRLVADLLLAEYPREPSLERLADLGLGNLPRLLTDPRVRGAHRKETVRIALVLDASIHRLSEQQRELFLKTSVYRRDFDTAAAIALLDRTDPNPSEIESDLRELRRRSLLEESWQNQKRSFRFQPLVLEYARYVAGEQTELHQKALNYYLVTAKAKPWQTLEDVKEYLEIFYHWCQLKIYDSAFDILDYIDDFLTLQGYYQTQVDYYQQLVEVYTRQDDKTNWKYPASLIDLGNAYLSLGQYREAIEFYQRSLDIFRESGNRRGEANSCMGLGNAYRSLGQYREAIEFYQRSLDIFRESGDRRGEASSYMGLGNAYRSLGQYREAIEYHQRSLAIFRKFGDRWGEASSYGNLGNAYHFLGQYREAIEFHQQSLAIVREIGDRWGEASVWFNLGITFSKLDSKSEARDAYLRSRELYQAMGLDEYVQRCDHEIQGLKKRKFPFIVAFFLGAFKFPAIVLVALIMGVWRLLRRWLRLG</sequence>
<comment type="subcellular location">
    <subcellularLocation>
        <location evidence="1">Cytoplasm</location>
    </subcellularLocation>
</comment>
<evidence type="ECO:0000256" key="1">
    <source>
        <dbReference type="ARBA" id="ARBA00004496"/>
    </source>
</evidence>
<evidence type="ECO:0000313" key="8">
    <source>
        <dbReference type="Proteomes" id="UP001328733"/>
    </source>
</evidence>
<name>A0AAW9QF79_9CHRO</name>
<evidence type="ECO:0000256" key="5">
    <source>
        <dbReference type="SAM" id="Phobius"/>
    </source>
</evidence>
<evidence type="ECO:0000256" key="3">
    <source>
        <dbReference type="ARBA" id="ARBA00022737"/>
    </source>
</evidence>
<dbReference type="GO" id="GO:0043531">
    <property type="term" value="F:ADP binding"/>
    <property type="evidence" value="ECO:0007669"/>
    <property type="project" value="InterPro"/>
</dbReference>
<dbReference type="AlphaFoldDB" id="A0AAW9QF79"/>
<evidence type="ECO:0000313" key="7">
    <source>
        <dbReference type="EMBL" id="MEG3435778.1"/>
    </source>
</evidence>
<feature type="domain" description="NB-ARC" evidence="6">
    <location>
        <begin position="75"/>
        <end position="221"/>
    </location>
</feature>
<dbReference type="GO" id="GO:0005092">
    <property type="term" value="F:GDP-dissociation inhibitor activity"/>
    <property type="evidence" value="ECO:0007669"/>
    <property type="project" value="TreeGrafter"/>
</dbReference>
<evidence type="ECO:0000256" key="4">
    <source>
        <dbReference type="PROSITE-ProRule" id="PRU00339"/>
    </source>
</evidence>
<dbReference type="InterPro" id="IPR011990">
    <property type="entry name" value="TPR-like_helical_dom_sf"/>
</dbReference>
<dbReference type="PANTHER" id="PTHR45954:SF1">
    <property type="entry name" value="LD33695P"/>
    <property type="match status" value="1"/>
</dbReference>
<evidence type="ECO:0000259" key="6">
    <source>
        <dbReference type="Pfam" id="PF00931"/>
    </source>
</evidence>
<keyword evidence="3" id="KW-0677">Repeat</keyword>
<dbReference type="Gene3D" id="1.25.40.10">
    <property type="entry name" value="Tetratricopeptide repeat domain"/>
    <property type="match status" value="2"/>
</dbReference>
<accession>A0AAW9QF79</accession>
<dbReference type="SUPFAM" id="SSF52540">
    <property type="entry name" value="P-loop containing nucleoside triphosphate hydrolases"/>
    <property type="match status" value="1"/>
</dbReference>
<feature type="transmembrane region" description="Helical" evidence="5">
    <location>
        <begin position="709"/>
        <end position="736"/>
    </location>
</feature>
<comment type="caution">
    <text evidence="7">The sequence shown here is derived from an EMBL/GenBank/DDBJ whole genome shotgun (WGS) entry which is preliminary data.</text>
</comment>
<keyword evidence="2" id="KW-0963">Cytoplasm</keyword>
<dbReference type="RefSeq" id="WP_332863231.1">
    <property type="nucleotide sequence ID" value="NZ_JBAFSM010000002.1"/>
</dbReference>
<protein>
    <submittedName>
        <fullName evidence="7">Tetratricopeptide repeat protein</fullName>
    </submittedName>
</protein>
<organism evidence="7 8">
    <name type="scientific">Pannus brasiliensis CCIBt3594</name>
    <dbReference type="NCBI Taxonomy" id="1427578"/>
    <lineage>
        <taxon>Bacteria</taxon>
        <taxon>Bacillati</taxon>
        <taxon>Cyanobacteriota</taxon>
        <taxon>Cyanophyceae</taxon>
        <taxon>Oscillatoriophycideae</taxon>
        <taxon>Chroococcales</taxon>
        <taxon>Microcystaceae</taxon>
        <taxon>Pannus</taxon>
    </lineage>
</organism>
<dbReference type="InterPro" id="IPR027417">
    <property type="entry name" value="P-loop_NTPase"/>
</dbReference>
<feature type="repeat" description="TPR" evidence="4">
    <location>
        <begin position="533"/>
        <end position="566"/>
    </location>
</feature>
<gene>
    <name evidence="7" type="ORF">V0288_01480</name>
</gene>
<dbReference type="GO" id="GO:0001965">
    <property type="term" value="F:G-protein alpha-subunit binding"/>
    <property type="evidence" value="ECO:0007669"/>
    <property type="project" value="TreeGrafter"/>
</dbReference>